<comment type="caution">
    <text evidence="1">The sequence shown here is derived from an EMBL/GenBank/DDBJ whole genome shotgun (WGS) entry which is preliminary data.</text>
</comment>
<accession>A0ABU7BIP7</accession>
<organism evidence="1 2">
    <name type="scientific">Ataeniobius toweri</name>
    <dbReference type="NCBI Taxonomy" id="208326"/>
    <lineage>
        <taxon>Eukaryota</taxon>
        <taxon>Metazoa</taxon>
        <taxon>Chordata</taxon>
        <taxon>Craniata</taxon>
        <taxon>Vertebrata</taxon>
        <taxon>Euteleostomi</taxon>
        <taxon>Actinopterygii</taxon>
        <taxon>Neopterygii</taxon>
        <taxon>Teleostei</taxon>
        <taxon>Neoteleostei</taxon>
        <taxon>Acanthomorphata</taxon>
        <taxon>Ovalentaria</taxon>
        <taxon>Atherinomorphae</taxon>
        <taxon>Cyprinodontiformes</taxon>
        <taxon>Goodeidae</taxon>
        <taxon>Ataeniobius</taxon>
    </lineage>
</organism>
<gene>
    <name evidence="1" type="ORF">ATANTOWER_020578</name>
</gene>
<dbReference type="EMBL" id="JAHUTI010053546">
    <property type="protein sequence ID" value="MED6249841.1"/>
    <property type="molecule type" value="Genomic_DNA"/>
</dbReference>
<keyword evidence="2" id="KW-1185">Reference proteome</keyword>
<evidence type="ECO:0000313" key="1">
    <source>
        <dbReference type="EMBL" id="MED6249841.1"/>
    </source>
</evidence>
<sequence>MMLMKQSSFRCGRSDSRAGQGGSCLGSCLRNQCDSLVSSNVFHLPAFSLHGNQLMSPVLSLRLQALIQIFTTASVYRFYRRSTDFIYGQNILAASLLAH</sequence>
<proteinExistence type="predicted"/>
<name>A0ABU7BIP7_9TELE</name>
<evidence type="ECO:0000313" key="2">
    <source>
        <dbReference type="Proteomes" id="UP001345963"/>
    </source>
</evidence>
<reference evidence="1 2" key="1">
    <citation type="submission" date="2021-07" db="EMBL/GenBank/DDBJ databases">
        <authorList>
            <person name="Palmer J.M."/>
        </authorList>
    </citation>
    <scope>NUCLEOTIDE SEQUENCE [LARGE SCALE GENOMIC DNA]</scope>
    <source>
        <strain evidence="1 2">AT_MEX2019</strain>
        <tissue evidence="1">Muscle</tissue>
    </source>
</reference>
<protein>
    <submittedName>
        <fullName evidence="1">Uncharacterized protein</fullName>
    </submittedName>
</protein>
<dbReference type="Proteomes" id="UP001345963">
    <property type="component" value="Unassembled WGS sequence"/>
</dbReference>